<keyword evidence="3" id="KW-1185">Reference proteome</keyword>
<accession>A0A166XHS1</accession>
<dbReference type="GO" id="GO:0005737">
    <property type="term" value="C:cytoplasm"/>
    <property type="evidence" value="ECO:0007669"/>
    <property type="project" value="TreeGrafter"/>
</dbReference>
<name>A0A166XHS1_9GAMM</name>
<evidence type="ECO:0000313" key="3">
    <source>
        <dbReference type="Proteomes" id="UP000076643"/>
    </source>
</evidence>
<dbReference type="EMBL" id="AUYB01000096">
    <property type="protein sequence ID" value="KZN40339.1"/>
    <property type="molecule type" value="Genomic_DNA"/>
</dbReference>
<dbReference type="PANTHER" id="PTHR15032">
    <property type="entry name" value="N-ACYL-PHOSPHATIDYLETHANOLAMINE-HYDROLYZING PHOSPHOLIPASE D"/>
    <property type="match status" value="1"/>
</dbReference>
<reference evidence="2 3" key="1">
    <citation type="submission" date="2013-07" db="EMBL/GenBank/DDBJ databases">
        <title>Comparative Genomic and Metabolomic Analysis of Twelve Strains of Pseudoalteromonas luteoviolacea.</title>
        <authorList>
            <person name="Vynne N.G."/>
            <person name="Mansson M."/>
            <person name="Gram L."/>
        </authorList>
    </citation>
    <scope>NUCLEOTIDE SEQUENCE [LARGE SCALE GENOMIC DNA]</scope>
    <source>
        <strain evidence="2 3">DSM 6061</strain>
    </source>
</reference>
<sequence length="370" mass="41939">MQSVKYIGLCAAILTTAACNTNQMPQPVVKMNNALHADSVAPYKNLYASPFTDLGPYHEIDTMDFKTPKENKPIEDSIFRLSYSGFDKTHGYNYRDNLYPASVNSQSRNMITWLGHASFLIQDGNGNSFLTDPVFGEFDGMIGTVGTMLFDELKRLGPPPVEPEALSFVDGILISHDHYDHFSNDTLSKLGSDLDIFLPLGMQHELDGKFNSVFALDWYTDIEYKKNKIHFVPAHHYSNRSIFDQNESLWGGWIINTGELKIYFAGDTGYSPIFKDIQNEYGDIDICMMPITAYGKHYRSVHLSPEDAIKAAQDLHCKIFIPWGYGTWQLGFEHVNEPLRRLAYAAKELKPNFKVRVLGIGESFKFTELL</sequence>
<gene>
    <name evidence="2" type="ORF">N475_12800</name>
</gene>
<dbReference type="Gene3D" id="3.60.15.10">
    <property type="entry name" value="Ribonuclease Z/Hydroxyacylglutathione hydrolase-like"/>
    <property type="match status" value="1"/>
</dbReference>
<dbReference type="PROSITE" id="PS51257">
    <property type="entry name" value="PROKAR_LIPOPROTEIN"/>
    <property type="match status" value="1"/>
</dbReference>
<evidence type="ECO:0000259" key="1">
    <source>
        <dbReference type="Pfam" id="PF12706"/>
    </source>
</evidence>
<dbReference type="Proteomes" id="UP000076643">
    <property type="component" value="Unassembled WGS sequence"/>
</dbReference>
<protein>
    <recommendedName>
        <fullName evidence="1">Metallo-beta-lactamase domain-containing protein</fullName>
    </recommendedName>
</protein>
<organism evidence="2 3">
    <name type="scientific">Pseudoalteromonas luteoviolacea DSM 6061</name>
    <dbReference type="NCBI Taxonomy" id="1365250"/>
    <lineage>
        <taxon>Bacteria</taxon>
        <taxon>Pseudomonadati</taxon>
        <taxon>Pseudomonadota</taxon>
        <taxon>Gammaproteobacteria</taxon>
        <taxon>Alteromonadales</taxon>
        <taxon>Pseudoalteromonadaceae</taxon>
        <taxon>Pseudoalteromonas</taxon>
    </lineage>
</organism>
<dbReference type="PATRIC" id="fig|1365250.3.peg.1791"/>
<dbReference type="RefSeq" id="WP_063365059.1">
    <property type="nucleotide sequence ID" value="NZ_AQHB01000037.1"/>
</dbReference>
<evidence type="ECO:0000313" key="2">
    <source>
        <dbReference type="EMBL" id="KZN40339.1"/>
    </source>
</evidence>
<dbReference type="AlphaFoldDB" id="A0A166XHS1"/>
<dbReference type="GeneID" id="57364043"/>
<feature type="domain" description="Metallo-beta-lactamase" evidence="1">
    <location>
        <begin position="129"/>
        <end position="322"/>
    </location>
</feature>
<comment type="caution">
    <text evidence="2">The sequence shown here is derived from an EMBL/GenBank/DDBJ whole genome shotgun (WGS) entry which is preliminary data.</text>
</comment>
<dbReference type="PANTHER" id="PTHR15032:SF4">
    <property type="entry name" value="N-ACYL-PHOSPHATIDYLETHANOLAMINE-HYDROLYZING PHOSPHOLIPASE D"/>
    <property type="match status" value="1"/>
</dbReference>
<proteinExistence type="predicted"/>
<dbReference type="Pfam" id="PF12706">
    <property type="entry name" value="Lactamase_B_2"/>
    <property type="match status" value="1"/>
</dbReference>
<dbReference type="InterPro" id="IPR001279">
    <property type="entry name" value="Metallo-B-lactamas"/>
</dbReference>
<dbReference type="InterPro" id="IPR036866">
    <property type="entry name" value="RibonucZ/Hydroxyglut_hydro"/>
</dbReference>
<dbReference type="SUPFAM" id="SSF56281">
    <property type="entry name" value="Metallo-hydrolase/oxidoreductase"/>
    <property type="match status" value="1"/>
</dbReference>